<feature type="compositionally biased region" description="Polar residues" evidence="1">
    <location>
        <begin position="323"/>
        <end position="340"/>
    </location>
</feature>
<feature type="region of interest" description="Disordered" evidence="1">
    <location>
        <begin position="233"/>
        <end position="383"/>
    </location>
</feature>
<feature type="compositionally biased region" description="Low complexity" evidence="1">
    <location>
        <begin position="154"/>
        <end position="174"/>
    </location>
</feature>
<feature type="compositionally biased region" description="Polar residues" evidence="1">
    <location>
        <begin position="364"/>
        <end position="383"/>
    </location>
</feature>
<evidence type="ECO:0000256" key="2">
    <source>
        <dbReference type="SAM" id="Phobius"/>
    </source>
</evidence>
<dbReference type="EMBL" id="VWOX01000011">
    <property type="protein sequence ID" value="KAA5540966.1"/>
    <property type="molecule type" value="Genomic_DNA"/>
</dbReference>
<evidence type="ECO:0000313" key="4">
    <source>
        <dbReference type="Proteomes" id="UP000324479"/>
    </source>
</evidence>
<name>A0A5M6D1S8_9BACT</name>
<feature type="compositionally biased region" description="Polar residues" evidence="1">
    <location>
        <begin position="296"/>
        <end position="313"/>
    </location>
</feature>
<dbReference type="AlphaFoldDB" id="A0A5M6D1S8"/>
<evidence type="ECO:0000313" key="3">
    <source>
        <dbReference type="EMBL" id="KAA5540966.1"/>
    </source>
</evidence>
<keyword evidence="4" id="KW-1185">Reference proteome</keyword>
<feature type="transmembrane region" description="Helical" evidence="2">
    <location>
        <begin position="202"/>
        <end position="222"/>
    </location>
</feature>
<dbReference type="Proteomes" id="UP000324479">
    <property type="component" value="Unassembled WGS sequence"/>
</dbReference>
<evidence type="ECO:0000256" key="1">
    <source>
        <dbReference type="SAM" id="MobiDB-lite"/>
    </source>
</evidence>
<sequence>MSVNKLSDLLPIPDDVGRPHPYQVFGLSAGESDSAKINAAIQIVYQRLKAARSECQPELWKRAAKLAEASRKLLEDPQRKRELDARFGIVAETSAGSPPAPGEPEDPLAGILPPTNPLARSAPKPSADSTSQAPQRSVAAVLGTPPLGTPPSVTPSTTAPSTGVSSQAAPAPAAHQGSANVPSWSAPRRTVARSRRKKKSGMFLFGFFVLAMLGAVVGLFWYQSQGGQFALNGEGGRSGRGIVVADPPPVRDREVAATTPTKPLSDGILNDAPTTGMADPEERPAEGSGLSAVDPLQNSTDGPNANSPDSNDLSMFPMPGDGQNDSTGENNLPQTFQPTVPDSDPSMMNDAPMTDPDGAAGMVTGTQPEPSMPDSSQPAPAEVQANQQAIAAVEQLIREADWSRMKAAAESLEKRDLTAEQAKHARALYDIADLALYYRGAVQRGLQTLTTGNTFDLAEDFPVIVTEVTEQSLSIQYDRKSKTYMIDEMPPRMSEVIADFSVSLDQPDTIAGRALYRLVRSDTPEEYRDDAFQMLTTVDGKLETVDTEILQQVARDIFSQ</sequence>
<keyword evidence="2" id="KW-0812">Transmembrane</keyword>
<accession>A0A5M6D1S8</accession>
<keyword evidence="2" id="KW-0472">Membrane</keyword>
<comment type="caution">
    <text evidence="3">The sequence shown here is derived from an EMBL/GenBank/DDBJ whole genome shotgun (WGS) entry which is preliminary data.</text>
</comment>
<keyword evidence="2" id="KW-1133">Transmembrane helix</keyword>
<dbReference type="RefSeq" id="WP_150078011.1">
    <property type="nucleotide sequence ID" value="NZ_VWOX01000011.1"/>
</dbReference>
<feature type="region of interest" description="Disordered" evidence="1">
    <location>
        <begin position="91"/>
        <end position="193"/>
    </location>
</feature>
<gene>
    <name evidence="3" type="ORF">FYK55_18860</name>
</gene>
<organism evidence="3 4">
    <name type="scientific">Roseiconus nitratireducens</name>
    <dbReference type="NCBI Taxonomy" id="2605748"/>
    <lineage>
        <taxon>Bacteria</taxon>
        <taxon>Pseudomonadati</taxon>
        <taxon>Planctomycetota</taxon>
        <taxon>Planctomycetia</taxon>
        <taxon>Pirellulales</taxon>
        <taxon>Pirellulaceae</taxon>
        <taxon>Roseiconus</taxon>
    </lineage>
</organism>
<proteinExistence type="predicted"/>
<protein>
    <submittedName>
        <fullName evidence="3">Uncharacterized protein</fullName>
    </submittedName>
</protein>
<reference evidence="3 4" key="1">
    <citation type="submission" date="2019-08" db="EMBL/GenBank/DDBJ databases">
        <authorList>
            <person name="Dhanesh K."/>
            <person name="Kumar G."/>
            <person name="Sasikala C."/>
            <person name="Venkata Ramana C."/>
        </authorList>
    </citation>
    <scope>NUCLEOTIDE SEQUENCE [LARGE SCALE GENOMIC DNA]</scope>
    <source>
        <strain evidence="3 4">JC645</strain>
    </source>
</reference>